<protein>
    <submittedName>
        <fullName evidence="2">Uncharacterized protein</fullName>
    </submittedName>
</protein>
<sequence length="500" mass="55181">MSPWQELFHAISMREPSSTMPGSLALDDASSRHSVVLDQSHTPSVDQATPLSPTVDESSVVEEAAPKAIPTPHDKSSKPCSETLVIVQPNPKMQQHHPFNLQVQLVSPKHARSESSVASMSTRRIIALYNFDYHQIRPKIVSDAGTDQMVAKFTRRTVEMAGFAILQPREIMVHPPGATHGLGALDSESEAWDHGHDSVIEEDAMSSRSGKGLMKRIKRFGAHLRTRNGNPASHARSTQDLHDLTPTIKQFLRAPFVPDPATEYESAQTEGIQPNSSEAHALHRAISRAILTRIFEHFGASSHPTAISDEQHPYRIPMWFEWVREWNGGLDNPANLYDPAVHGSLEPPSTHPRESVESRSAPMETPQLPDTEGSFSEWRSQDSHGLNSHRPCLSKRDTSPPSRVPGSESDNPVLRPWTCSIVLDGTTRIPIGRLIPAPQHPLVVCELMLPSPLPDLRYSALGADGGGFSREELRDIVSVTAIHLVTRESMVLHTNLGYPK</sequence>
<evidence type="ECO:0000313" key="3">
    <source>
        <dbReference type="Proteomes" id="UP001214415"/>
    </source>
</evidence>
<evidence type="ECO:0000313" key="2">
    <source>
        <dbReference type="EMBL" id="WFD21645.1"/>
    </source>
</evidence>
<dbReference type="AlphaFoldDB" id="A0AAF0E9U7"/>
<feature type="compositionally biased region" description="Polar residues" evidence="1">
    <location>
        <begin position="37"/>
        <end position="57"/>
    </location>
</feature>
<organism evidence="2 3">
    <name type="scientific">Malassezia equina</name>
    <dbReference type="NCBI Taxonomy" id="1381935"/>
    <lineage>
        <taxon>Eukaryota</taxon>
        <taxon>Fungi</taxon>
        <taxon>Dikarya</taxon>
        <taxon>Basidiomycota</taxon>
        <taxon>Ustilaginomycotina</taxon>
        <taxon>Malasseziomycetes</taxon>
        <taxon>Malasseziales</taxon>
        <taxon>Malasseziaceae</taxon>
        <taxon>Malassezia</taxon>
    </lineage>
</organism>
<gene>
    <name evidence="2" type="ORF">MEQU1_000300</name>
</gene>
<dbReference type="Proteomes" id="UP001214415">
    <property type="component" value="Chromosome 1"/>
</dbReference>
<dbReference type="EMBL" id="CP119900">
    <property type="protein sequence ID" value="WFD21645.1"/>
    <property type="molecule type" value="Genomic_DNA"/>
</dbReference>
<reference evidence="2" key="1">
    <citation type="submission" date="2023-03" db="EMBL/GenBank/DDBJ databases">
        <title>Mating type loci evolution in Malassezia.</title>
        <authorList>
            <person name="Coelho M.A."/>
        </authorList>
    </citation>
    <scope>NUCLEOTIDE SEQUENCE</scope>
    <source>
        <strain evidence="2">CBS 12830</strain>
    </source>
</reference>
<name>A0AAF0E9U7_9BASI</name>
<evidence type="ECO:0000256" key="1">
    <source>
        <dbReference type="SAM" id="MobiDB-lite"/>
    </source>
</evidence>
<feature type="region of interest" description="Disordered" evidence="1">
    <location>
        <begin position="37"/>
        <end position="79"/>
    </location>
</feature>
<accession>A0AAF0E9U7</accession>
<proteinExistence type="predicted"/>
<feature type="region of interest" description="Disordered" evidence="1">
    <location>
        <begin position="338"/>
        <end position="411"/>
    </location>
</feature>
<feature type="compositionally biased region" description="Polar residues" evidence="1">
    <location>
        <begin position="373"/>
        <end position="386"/>
    </location>
</feature>
<keyword evidence="3" id="KW-1185">Reference proteome</keyword>